<evidence type="ECO:0000313" key="4">
    <source>
        <dbReference type="Proteomes" id="UP000327013"/>
    </source>
</evidence>
<evidence type="ECO:0000256" key="2">
    <source>
        <dbReference type="SAM" id="Phobius"/>
    </source>
</evidence>
<feature type="region of interest" description="Disordered" evidence="1">
    <location>
        <begin position="24"/>
        <end position="73"/>
    </location>
</feature>
<keyword evidence="2" id="KW-0812">Transmembrane</keyword>
<keyword evidence="2" id="KW-0472">Membrane</keyword>
<protein>
    <submittedName>
        <fullName evidence="3">Uncharacterized protein</fullName>
    </submittedName>
</protein>
<name>A0A5N6KR85_9ROSI</name>
<gene>
    <name evidence="3" type="ORF">FH972_021899</name>
</gene>
<dbReference type="AlphaFoldDB" id="A0A5N6KR85"/>
<feature type="compositionally biased region" description="Basic and acidic residues" evidence="1">
    <location>
        <begin position="39"/>
        <end position="50"/>
    </location>
</feature>
<organism evidence="3 4">
    <name type="scientific">Carpinus fangiana</name>
    <dbReference type="NCBI Taxonomy" id="176857"/>
    <lineage>
        <taxon>Eukaryota</taxon>
        <taxon>Viridiplantae</taxon>
        <taxon>Streptophyta</taxon>
        <taxon>Embryophyta</taxon>
        <taxon>Tracheophyta</taxon>
        <taxon>Spermatophyta</taxon>
        <taxon>Magnoliopsida</taxon>
        <taxon>eudicotyledons</taxon>
        <taxon>Gunneridae</taxon>
        <taxon>Pentapetalae</taxon>
        <taxon>rosids</taxon>
        <taxon>fabids</taxon>
        <taxon>Fagales</taxon>
        <taxon>Betulaceae</taxon>
        <taxon>Carpinus</taxon>
    </lineage>
</organism>
<feature type="compositionally biased region" description="Basic and acidic residues" evidence="1">
    <location>
        <begin position="221"/>
        <end position="231"/>
    </location>
</feature>
<comment type="caution">
    <text evidence="3">The sequence shown here is derived from an EMBL/GenBank/DDBJ whole genome shotgun (WGS) entry which is preliminary data.</text>
</comment>
<dbReference type="EMBL" id="VIBQ01000010">
    <property type="protein sequence ID" value="KAB8338959.1"/>
    <property type="molecule type" value="Genomic_DNA"/>
</dbReference>
<evidence type="ECO:0000313" key="3">
    <source>
        <dbReference type="EMBL" id="KAB8338959.1"/>
    </source>
</evidence>
<evidence type="ECO:0000256" key="1">
    <source>
        <dbReference type="SAM" id="MobiDB-lite"/>
    </source>
</evidence>
<reference evidence="3 4" key="1">
    <citation type="submission" date="2019-06" db="EMBL/GenBank/DDBJ databases">
        <title>A chromosomal-level reference genome of Carpinus fangiana (Coryloideae, Betulaceae).</title>
        <authorList>
            <person name="Yang X."/>
            <person name="Wang Z."/>
            <person name="Zhang L."/>
            <person name="Hao G."/>
            <person name="Liu J."/>
            <person name="Yang Y."/>
        </authorList>
    </citation>
    <scope>NUCLEOTIDE SEQUENCE [LARGE SCALE GENOMIC DNA]</scope>
    <source>
        <strain evidence="3">Cfa_2016G</strain>
        <tissue evidence="3">Leaf</tissue>
    </source>
</reference>
<proteinExistence type="predicted"/>
<dbReference type="Proteomes" id="UP000327013">
    <property type="component" value="Unassembled WGS sequence"/>
</dbReference>
<sequence length="266" mass="30779">MHRLQSIFRRKLFHTTPVQSTWLRKQPNHAQSISTRSVVTDKSRILEKPTRFNPPSHGSRRARPRKSYGPALTDAELDAQRTKKYPNMMPPEGSLWHWFLTSRALHLWITLSTLTSLALYTIFASFLHETAFRDQLPHGSDLFWHPLSAIPQFFAVYKLHTAHESEKVAELRRKKLDDVQKRKEFMRAHGIEPGFLTGTWMDRFGTVEGDRARQVAAGTHAQDHDHDHDQADPQSPVALQVVPNDNKATPSEQPRSYKPKRWLGIW</sequence>
<feature type="transmembrane region" description="Helical" evidence="2">
    <location>
        <begin position="105"/>
        <end position="127"/>
    </location>
</feature>
<feature type="region of interest" description="Disordered" evidence="1">
    <location>
        <begin position="215"/>
        <end position="259"/>
    </location>
</feature>
<keyword evidence="4" id="KW-1185">Reference proteome</keyword>
<dbReference type="OrthoDB" id="5397827at2759"/>
<keyword evidence="2" id="KW-1133">Transmembrane helix</keyword>
<feature type="compositionally biased region" description="Polar residues" evidence="1">
    <location>
        <begin position="24"/>
        <end position="38"/>
    </location>
</feature>
<accession>A0A5N6KR85</accession>